<protein>
    <submittedName>
        <fullName evidence="2 3">Uncharacterized protein</fullName>
    </submittedName>
</protein>
<reference evidence="3" key="3">
    <citation type="submission" date="2016-03" db="UniProtKB">
        <authorList>
            <consortium name="EnsemblProtists"/>
        </authorList>
    </citation>
    <scope>IDENTIFICATION</scope>
</reference>
<dbReference type="Proteomes" id="UP000011087">
    <property type="component" value="Unassembled WGS sequence"/>
</dbReference>
<name>L1IL52_GUITC</name>
<organism evidence="2">
    <name type="scientific">Guillardia theta (strain CCMP2712)</name>
    <name type="common">Cryptophyte</name>
    <dbReference type="NCBI Taxonomy" id="905079"/>
    <lineage>
        <taxon>Eukaryota</taxon>
        <taxon>Cryptophyceae</taxon>
        <taxon>Pyrenomonadales</taxon>
        <taxon>Geminigeraceae</taxon>
        <taxon>Guillardia</taxon>
    </lineage>
</organism>
<dbReference type="KEGG" id="gtt:GUITHDRAFT_145344"/>
<feature type="region of interest" description="Disordered" evidence="1">
    <location>
        <begin position="209"/>
        <end position="236"/>
    </location>
</feature>
<gene>
    <name evidence="2" type="ORF">GUITHDRAFT_145344</name>
</gene>
<accession>L1IL52</accession>
<dbReference type="PaxDb" id="55529-EKX36988"/>
<evidence type="ECO:0000313" key="3">
    <source>
        <dbReference type="EnsemblProtists" id="EKX36988"/>
    </source>
</evidence>
<reference evidence="2 4" key="1">
    <citation type="journal article" date="2012" name="Nature">
        <title>Algal genomes reveal evolutionary mosaicism and the fate of nucleomorphs.</title>
        <authorList>
            <consortium name="DOE Joint Genome Institute"/>
            <person name="Curtis B.A."/>
            <person name="Tanifuji G."/>
            <person name="Burki F."/>
            <person name="Gruber A."/>
            <person name="Irimia M."/>
            <person name="Maruyama S."/>
            <person name="Arias M.C."/>
            <person name="Ball S.G."/>
            <person name="Gile G.H."/>
            <person name="Hirakawa Y."/>
            <person name="Hopkins J.F."/>
            <person name="Kuo A."/>
            <person name="Rensing S.A."/>
            <person name="Schmutz J."/>
            <person name="Symeonidi A."/>
            <person name="Elias M."/>
            <person name="Eveleigh R.J."/>
            <person name="Herman E.K."/>
            <person name="Klute M.J."/>
            <person name="Nakayama T."/>
            <person name="Obornik M."/>
            <person name="Reyes-Prieto A."/>
            <person name="Armbrust E.V."/>
            <person name="Aves S.J."/>
            <person name="Beiko R.G."/>
            <person name="Coutinho P."/>
            <person name="Dacks J.B."/>
            <person name="Durnford D.G."/>
            <person name="Fast N.M."/>
            <person name="Green B.R."/>
            <person name="Grisdale C.J."/>
            <person name="Hempel F."/>
            <person name="Henrissat B."/>
            <person name="Hoppner M.P."/>
            <person name="Ishida K."/>
            <person name="Kim E."/>
            <person name="Koreny L."/>
            <person name="Kroth P.G."/>
            <person name="Liu Y."/>
            <person name="Malik S.B."/>
            <person name="Maier U.G."/>
            <person name="McRose D."/>
            <person name="Mock T."/>
            <person name="Neilson J.A."/>
            <person name="Onodera N.T."/>
            <person name="Poole A.M."/>
            <person name="Pritham E.J."/>
            <person name="Richards T.A."/>
            <person name="Rocap G."/>
            <person name="Roy S.W."/>
            <person name="Sarai C."/>
            <person name="Schaack S."/>
            <person name="Shirato S."/>
            <person name="Slamovits C.H."/>
            <person name="Spencer D.F."/>
            <person name="Suzuki S."/>
            <person name="Worden A.Z."/>
            <person name="Zauner S."/>
            <person name="Barry K."/>
            <person name="Bell C."/>
            <person name="Bharti A.K."/>
            <person name="Crow J.A."/>
            <person name="Grimwood J."/>
            <person name="Kramer R."/>
            <person name="Lindquist E."/>
            <person name="Lucas S."/>
            <person name="Salamov A."/>
            <person name="McFadden G.I."/>
            <person name="Lane C.E."/>
            <person name="Keeling P.J."/>
            <person name="Gray M.W."/>
            <person name="Grigoriev I.V."/>
            <person name="Archibald J.M."/>
        </authorList>
    </citation>
    <scope>NUCLEOTIDE SEQUENCE</scope>
    <source>
        <strain evidence="2 4">CCMP2712</strain>
    </source>
</reference>
<feature type="region of interest" description="Disordered" evidence="1">
    <location>
        <begin position="372"/>
        <end position="412"/>
    </location>
</feature>
<proteinExistence type="predicted"/>
<evidence type="ECO:0000313" key="4">
    <source>
        <dbReference type="Proteomes" id="UP000011087"/>
    </source>
</evidence>
<dbReference type="GeneID" id="17293691"/>
<feature type="compositionally biased region" description="Basic and acidic residues" evidence="1">
    <location>
        <begin position="217"/>
        <end position="228"/>
    </location>
</feature>
<sequence length="438" mass="49095">MTRRNEKNVTPKDRRMASTLMAKSPIVKKHVKSPWSKDALPGIGKKIPVPYPIYSSSSPVVNAKKKAAPRYFQEFTDPSLQATSLDHKPALPKIHPLDMNAVTRLGGNESAEQHRMRRNRIAKIRASFPSAHAQEDVSETSRLRPSGPGVSLQERGWKKTTRNSVDVAEWMQISYDKSFYSVDQKKEGLLFPLHARKTRLSVELQGETKRVMHRQHNQADTRVSKEDSMAGGRRSKRIAVEEKSTGITPTFRSLDVGKKGGTLLSAIASESDRGAISARLTVEQVLDFLVSEIRSRFAMTIPEPAELLERNREQVQRWSEGAEGCHTLSFVVQALARVSLYSSYVVLEEKRETNKRPSKIWKKVKVASRLKGGHAASADEENIEPTESSETKQQQEEQESNDTCSELPTVMKGPGFRSIKFKRMSLTGLSKFSDIAVV</sequence>
<dbReference type="HOGENOM" id="CLU_626203_0_0_1"/>
<reference evidence="4" key="2">
    <citation type="submission" date="2012-11" db="EMBL/GenBank/DDBJ databases">
        <authorList>
            <person name="Kuo A."/>
            <person name="Curtis B.A."/>
            <person name="Tanifuji G."/>
            <person name="Burki F."/>
            <person name="Gruber A."/>
            <person name="Irimia M."/>
            <person name="Maruyama S."/>
            <person name="Arias M.C."/>
            <person name="Ball S.G."/>
            <person name="Gile G.H."/>
            <person name="Hirakawa Y."/>
            <person name="Hopkins J.F."/>
            <person name="Rensing S.A."/>
            <person name="Schmutz J."/>
            <person name="Symeonidi A."/>
            <person name="Elias M."/>
            <person name="Eveleigh R.J."/>
            <person name="Herman E.K."/>
            <person name="Klute M.J."/>
            <person name="Nakayama T."/>
            <person name="Obornik M."/>
            <person name="Reyes-Prieto A."/>
            <person name="Armbrust E.V."/>
            <person name="Aves S.J."/>
            <person name="Beiko R.G."/>
            <person name="Coutinho P."/>
            <person name="Dacks J.B."/>
            <person name="Durnford D.G."/>
            <person name="Fast N.M."/>
            <person name="Green B.R."/>
            <person name="Grisdale C."/>
            <person name="Hempe F."/>
            <person name="Henrissat B."/>
            <person name="Hoppner M.P."/>
            <person name="Ishida K.-I."/>
            <person name="Kim E."/>
            <person name="Koreny L."/>
            <person name="Kroth P.G."/>
            <person name="Liu Y."/>
            <person name="Malik S.-B."/>
            <person name="Maier U.G."/>
            <person name="McRose D."/>
            <person name="Mock T."/>
            <person name="Neilson J.A."/>
            <person name="Onodera N.T."/>
            <person name="Poole A.M."/>
            <person name="Pritham E.J."/>
            <person name="Richards T.A."/>
            <person name="Rocap G."/>
            <person name="Roy S.W."/>
            <person name="Sarai C."/>
            <person name="Schaack S."/>
            <person name="Shirato S."/>
            <person name="Slamovits C.H."/>
            <person name="Spencer D.F."/>
            <person name="Suzuki S."/>
            <person name="Worden A.Z."/>
            <person name="Zauner S."/>
            <person name="Barry K."/>
            <person name="Bell C."/>
            <person name="Bharti A.K."/>
            <person name="Crow J.A."/>
            <person name="Grimwood J."/>
            <person name="Kramer R."/>
            <person name="Lindquist E."/>
            <person name="Lucas S."/>
            <person name="Salamov A."/>
            <person name="McFadden G.I."/>
            <person name="Lane C.E."/>
            <person name="Keeling P.J."/>
            <person name="Gray M.W."/>
            <person name="Grigoriev I.V."/>
            <person name="Archibald J.M."/>
        </authorList>
    </citation>
    <scope>NUCLEOTIDE SEQUENCE</scope>
    <source>
        <strain evidence="4">CCMP2712</strain>
    </source>
</reference>
<dbReference type="EnsemblProtists" id="EKX36988">
    <property type="protein sequence ID" value="EKX36988"/>
    <property type="gene ID" value="GUITHDRAFT_145344"/>
</dbReference>
<dbReference type="AlphaFoldDB" id="L1IL52"/>
<dbReference type="EMBL" id="JH993065">
    <property type="protein sequence ID" value="EKX36988.1"/>
    <property type="molecule type" value="Genomic_DNA"/>
</dbReference>
<feature type="compositionally biased region" description="Basic and acidic residues" evidence="1">
    <location>
        <begin position="133"/>
        <end position="142"/>
    </location>
</feature>
<dbReference type="RefSeq" id="XP_005823968.1">
    <property type="nucleotide sequence ID" value="XM_005823911.1"/>
</dbReference>
<evidence type="ECO:0000256" key="1">
    <source>
        <dbReference type="SAM" id="MobiDB-lite"/>
    </source>
</evidence>
<evidence type="ECO:0000313" key="2">
    <source>
        <dbReference type="EMBL" id="EKX36988.1"/>
    </source>
</evidence>
<keyword evidence="4" id="KW-1185">Reference proteome</keyword>
<feature type="region of interest" description="Disordered" evidence="1">
    <location>
        <begin position="128"/>
        <end position="158"/>
    </location>
</feature>